<dbReference type="SUPFAM" id="SSF53187">
    <property type="entry name" value="Zn-dependent exopeptidases"/>
    <property type="match status" value="1"/>
</dbReference>
<evidence type="ECO:0000256" key="2">
    <source>
        <dbReference type="SAM" id="Phobius"/>
    </source>
</evidence>
<protein>
    <recommendedName>
        <fullName evidence="3">MurNAc-LAA domain-containing protein</fullName>
    </recommendedName>
</protein>
<proteinExistence type="predicted"/>
<evidence type="ECO:0000313" key="5">
    <source>
        <dbReference type="Proteomes" id="UP001501047"/>
    </source>
</evidence>
<dbReference type="EMBL" id="BAAACI010000001">
    <property type="protein sequence ID" value="GAA0766151.1"/>
    <property type="molecule type" value="Genomic_DNA"/>
</dbReference>
<dbReference type="Gene3D" id="3.40.630.40">
    <property type="entry name" value="Zn-dependent exopeptidases"/>
    <property type="match status" value="1"/>
</dbReference>
<dbReference type="Proteomes" id="UP001501047">
    <property type="component" value="Unassembled WGS sequence"/>
</dbReference>
<evidence type="ECO:0000259" key="3">
    <source>
        <dbReference type="SMART" id="SM00646"/>
    </source>
</evidence>
<evidence type="ECO:0000313" key="4">
    <source>
        <dbReference type="EMBL" id="GAA0766151.1"/>
    </source>
</evidence>
<dbReference type="InterPro" id="IPR050695">
    <property type="entry name" value="N-acetylmuramoyl_amidase_3"/>
</dbReference>
<keyword evidence="2" id="KW-1133">Transmembrane helix</keyword>
<reference evidence="5" key="1">
    <citation type="journal article" date="2019" name="Int. J. Syst. Evol. Microbiol.">
        <title>The Global Catalogue of Microorganisms (GCM) 10K type strain sequencing project: providing services to taxonomists for standard genome sequencing and annotation.</title>
        <authorList>
            <consortium name="The Broad Institute Genomics Platform"/>
            <consortium name="The Broad Institute Genome Sequencing Center for Infectious Disease"/>
            <person name="Wu L."/>
            <person name="Ma J."/>
        </authorList>
    </citation>
    <scope>NUCLEOTIDE SEQUENCE [LARGE SCALE GENOMIC DNA]</scope>
    <source>
        <strain evidence="5">JCM 1417</strain>
    </source>
</reference>
<keyword evidence="2" id="KW-0472">Membrane</keyword>
<dbReference type="RefSeq" id="WP_343823062.1">
    <property type="nucleotide sequence ID" value="NZ_BAAACI010000001.1"/>
</dbReference>
<dbReference type="PANTHER" id="PTHR30404:SF0">
    <property type="entry name" value="N-ACETYLMURAMOYL-L-ALANINE AMIDASE AMIC"/>
    <property type="match status" value="1"/>
</dbReference>
<feature type="transmembrane region" description="Helical" evidence="2">
    <location>
        <begin position="31"/>
        <end position="52"/>
    </location>
</feature>
<accession>A0ABP3VPZ3</accession>
<keyword evidence="1" id="KW-0378">Hydrolase</keyword>
<keyword evidence="5" id="KW-1185">Reference proteome</keyword>
<keyword evidence="2" id="KW-0812">Transmembrane</keyword>
<organism evidence="4 5">
    <name type="scientific">Clostridium subterminale</name>
    <dbReference type="NCBI Taxonomy" id="1550"/>
    <lineage>
        <taxon>Bacteria</taxon>
        <taxon>Bacillati</taxon>
        <taxon>Bacillota</taxon>
        <taxon>Clostridia</taxon>
        <taxon>Eubacteriales</taxon>
        <taxon>Clostridiaceae</taxon>
        <taxon>Clostridium</taxon>
    </lineage>
</organism>
<sequence>MGERSVKSEYTYKVNSSEYKKKRKKRKLRRIKVIGIILIVFVVIGITQLNIFKRDAMTVVGSKEAEPQEVQKYADRPIVCIDAGHGGYDVGTMTSSNVYEKDITMKVALEVGKILDQNQINVVYTRTSDEVPWLSNESDDLLKRIDISNSKNADVFVSIHCNSFEDSSVKGVESWCRLPNSEGESLAKNIQNKLASVNYTTDRRIKYESDSEIKVIRLNNAVSTLVELGYLTNDSDTEFLLSTQGQAKCAKAIADGILEYIS</sequence>
<evidence type="ECO:0000256" key="1">
    <source>
        <dbReference type="ARBA" id="ARBA00022801"/>
    </source>
</evidence>
<dbReference type="Pfam" id="PF01520">
    <property type="entry name" value="Amidase_3"/>
    <property type="match status" value="1"/>
</dbReference>
<dbReference type="CDD" id="cd02696">
    <property type="entry name" value="MurNAc-LAA"/>
    <property type="match status" value="1"/>
</dbReference>
<dbReference type="PANTHER" id="PTHR30404">
    <property type="entry name" value="N-ACETYLMURAMOYL-L-ALANINE AMIDASE"/>
    <property type="match status" value="1"/>
</dbReference>
<dbReference type="InterPro" id="IPR002508">
    <property type="entry name" value="MurNAc-LAA_cat"/>
</dbReference>
<gene>
    <name evidence="4" type="ORF">GCM10008908_03530</name>
</gene>
<comment type="caution">
    <text evidence="4">The sequence shown here is derived from an EMBL/GenBank/DDBJ whole genome shotgun (WGS) entry which is preliminary data.</text>
</comment>
<name>A0ABP3VPZ3_CLOSU</name>
<feature type="domain" description="MurNAc-LAA" evidence="3">
    <location>
        <begin position="145"/>
        <end position="258"/>
    </location>
</feature>
<dbReference type="SMART" id="SM00646">
    <property type="entry name" value="Ami_3"/>
    <property type="match status" value="1"/>
</dbReference>